<sequence length="437" mass="46678">MDAPQIVTPPADAARTVTTATDWRYAGAARGQRRRYSAALLLLAVLAATPALAEGPALRSSMIASLESLQQQLAAGDNAAVASRAEAAAARLDGGNAADRWARALFLQLEASALARQGEPAAAAQRLASARAIDEVPAPRRLAWLRQEAQLHLAAGQRERGADLLTRWVETSGGDAESRWLLVQTRAALGEWQAAANSLDRLRESGGTSWDAGQRQLASMVYQHSGRFDDALALLGDDADSPQVWRRAAGLAQRAGDPGRAAAIWESGWRRGVLTRPQDLVQLAELHIAGGTPARAGEYLARWLADGELPRSEANLRLQAQAWSAAREHDKALAAWRALANRTGSAADWRQLAETAYAWGEWQVVLDALGQILPVDQPPEETGTGSAQGEVAEGRDWLLMGVAAVQLQRPELARRALKRAAAGESQAQAWLASLGQG</sequence>
<dbReference type="EMBL" id="CP159578">
    <property type="protein sequence ID" value="XCJ81288.1"/>
    <property type="molecule type" value="Genomic_DNA"/>
</dbReference>
<dbReference type="InterPro" id="IPR011990">
    <property type="entry name" value="TPR-like_helical_dom_sf"/>
</dbReference>
<reference evidence="1" key="1">
    <citation type="submission" date="2024-06" db="EMBL/GenBank/DDBJ databases">
        <title>Complete genome of Salinicola endophyticus HNIBRBA4755.</title>
        <authorList>
            <person name="Shin S.Y."/>
            <person name="Kang H."/>
            <person name="Song J."/>
        </authorList>
    </citation>
    <scope>NUCLEOTIDE SEQUENCE</scope>
    <source>
        <strain evidence="1">HNIBRBA4755</strain>
    </source>
</reference>
<protein>
    <recommendedName>
        <fullName evidence="2">Tetratricopeptide repeat-containing protein</fullName>
    </recommendedName>
</protein>
<gene>
    <name evidence="1" type="ORF">ABV408_08940</name>
</gene>
<proteinExistence type="predicted"/>
<evidence type="ECO:0008006" key="2">
    <source>
        <dbReference type="Google" id="ProtNLM"/>
    </source>
</evidence>
<dbReference type="Gene3D" id="1.25.40.10">
    <property type="entry name" value="Tetratricopeptide repeat domain"/>
    <property type="match status" value="2"/>
</dbReference>
<accession>A0AB74UIY9</accession>
<organism evidence="1">
    <name type="scientific">Salinicola endophyticus</name>
    <dbReference type="NCBI Taxonomy" id="1949083"/>
    <lineage>
        <taxon>Bacteria</taxon>
        <taxon>Pseudomonadati</taxon>
        <taxon>Pseudomonadota</taxon>
        <taxon>Gammaproteobacteria</taxon>
        <taxon>Oceanospirillales</taxon>
        <taxon>Halomonadaceae</taxon>
        <taxon>Salinicola</taxon>
    </lineage>
</organism>
<dbReference type="SUPFAM" id="SSF48452">
    <property type="entry name" value="TPR-like"/>
    <property type="match status" value="1"/>
</dbReference>
<dbReference type="AlphaFoldDB" id="A0AB74UIY9"/>
<dbReference type="RefSeq" id="WP_353982043.1">
    <property type="nucleotide sequence ID" value="NZ_CP159578.1"/>
</dbReference>
<evidence type="ECO:0000313" key="1">
    <source>
        <dbReference type="EMBL" id="XCJ81288.1"/>
    </source>
</evidence>
<name>A0AB74UIY9_9GAMM</name>